<sequence>MVNMLSDISLHKAYQKVSRVLMHSPQTFEAQMAQDGDPQLFELLLLEKDDTHKKMLMMSDIIPLDYYKEAKNQNDQMEHTLRPFIFNMQSHMFERASKSMENILIRIKMKSNNSQGAAAKSIPSKNSEDDNWEIKYERIATYYDERIAAPQNLRILAHQDKLDGARSTSDSERESPGFFLSSHFSM</sequence>
<proteinExistence type="predicted"/>
<gene>
    <name evidence="2" type="ORF">CDEB00056_LOCUS10064</name>
</gene>
<feature type="compositionally biased region" description="Basic and acidic residues" evidence="1">
    <location>
        <begin position="165"/>
        <end position="175"/>
    </location>
</feature>
<protein>
    <submittedName>
        <fullName evidence="2">Uncharacterized protein</fullName>
    </submittedName>
</protein>
<name>A0A7S3V8X4_9STRA</name>
<reference evidence="2" key="1">
    <citation type="submission" date="2021-01" db="EMBL/GenBank/DDBJ databases">
        <authorList>
            <person name="Corre E."/>
            <person name="Pelletier E."/>
            <person name="Niang G."/>
            <person name="Scheremetjew M."/>
            <person name="Finn R."/>
            <person name="Kale V."/>
            <person name="Holt S."/>
            <person name="Cochrane G."/>
            <person name="Meng A."/>
            <person name="Brown T."/>
            <person name="Cohen L."/>
        </authorList>
    </citation>
    <scope>NUCLEOTIDE SEQUENCE</scope>
    <source>
        <strain evidence="2">MM31A-1</strain>
    </source>
</reference>
<organism evidence="2">
    <name type="scientific">Chaetoceros debilis</name>
    <dbReference type="NCBI Taxonomy" id="122233"/>
    <lineage>
        <taxon>Eukaryota</taxon>
        <taxon>Sar</taxon>
        <taxon>Stramenopiles</taxon>
        <taxon>Ochrophyta</taxon>
        <taxon>Bacillariophyta</taxon>
        <taxon>Coscinodiscophyceae</taxon>
        <taxon>Chaetocerotophycidae</taxon>
        <taxon>Chaetocerotales</taxon>
        <taxon>Chaetocerotaceae</taxon>
        <taxon>Chaetoceros</taxon>
    </lineage>
</organism>
<dbReference type="AlphaFoldDB" id="A0A7S3V8X4"/>
<feature type="region of interest" description="Disordered" evidence="1">
    <location>
        <begin position="165"/>
        <end position="186"/>
    </location>
</feature>
<dbReference type="EMBL" id="HBIO01012939">
    <property type="protein sequence ID" value="CAE0465223.1"/>
    <property type="molecule type" value="Transcribed_RNA"/>
</dbReference>
<evidence type="ECO:0000256" key="1">
    <source>
        <dbReference type="SAM" id="MobiDB-lite"/>
    </source>
</evidence>
<evidence type="ECO:0000313" key="2">
    <source>
        <dbReference type="EMBL" id="CAE0465223.1"/>
    </source>
</evidence>
<accession>A0A7S3V8X4</accession>